<dbReference type="SMART" id="SM00028">
    <property type="entry name" value="TPR"/>
    <property type="match status" value="3"/>
</dbReference>
<dbReference type="EMBL" id="LT629690">
    <property type="protein sequence ID" value="SDF24571.1"/>
    <property type="molecule type" value="Genomic_DNA"/>
</dbReference>
<feature type="signal peptide" evidence="2">
    <location>
        <begin position="1"/>
        <end position="20"/>
    </location>
</feature>
<accession>A0A1G7JI29</accession>
<keyword evidence="1" id="KW-0802">TPR repeat</keyword>
<dbReference type="InterPro" id="IPR019734">
    <property type="entry name" value="TPR_rpt"/>
</dbReference>
<reference evidence="3 4" key="1">
    <citation type="submission" date="2016-10" db="EMBL/GenBank/DDBJ databases">
        <authorList>
            <person name="de Groot N.N."/>
        </authorList>
    </citation>
    <scope>NUCLEOTIDE SEQUENCE [LARGE SCALE GENOMIC DNA]</scope>
    <source>
        <strain evidence="3 4">GAS232</strain>
    </source>
</reference>
<dbReference type="SUPFAM" id="SSF48452">
    <property type="entry name" value="TPR-like"/>
    <property type="match status" value="1"/>
</dbReference>
<evidence type="ECO:0000313" key="3">
    <source>
        <dbReference type="EMBL" id="SDF24571.1"/>
    </source>
</evidence>
<evidence type="ECO:0000313" key="4">
    <source>
        <dbReference type="Proteomes" id="UP000182427"/>
    </source>
</evidence>
<dbReference type="Gene3D" id="1.25.40.10">
    <property type="entry name" value="Tetratricopeptide repeat domain"/>
    <property type="match status" value="1"/>
</dbReference>
<sequence length="311" mass="33172">MKRSLQFVAPILLASLHATAQVPASAKTDAHNGRVDSALAAIANAKSADAQYLRCELYSSIENRDQAIQACEAATAAAPNNSLYQLELARVYGDKADHSGAFTGMRMVGKIRGSFERAVQLDGSNIEALSDLGQFYVEAPGIAGGGTDKAKDLVTKLQPLSPARAHRLSAMIATKSHDDAMAETEYKAALAAGHTPEAWVDLARFYRNRKQYDAAENAARSAIQIDKAHGPDTFDGAKLLLQMHRSVPVAQAALRSYLATPQEHVAAYAQAHVQLGDSLKESGDTDSAQKEYAAALALAHDYEPARKAAGK</sequence>
<keyword evidence="2" id="KW-0732">Signal</keyword>
<name>A0A1G7JI29_9BACT</name>
<evidence type="ECO:0000256" key="1">
    <source>
        <dbReference type="PROSITE-ProRule" id="PRU00339"/>
    </source>
</evidence>
<gene>
    <name evidence="3" type="ORF">SAMN05444167_1828</name>
</gene>
<dbReference type="Proteomes" id="UP000182427">
    <property type="component" value="Chromosome I"/>
</dbReference>
<dbReference type="PROSITE" id="PS50005">
    <property type="entry name" value="TPR"/>
    <property type="match status" value="1"/>
</dbReference>
<protein>
    <submittedName>
        <fullName evidence="3">Tetratricopeptide repeat-containing protein</fullName>
    </submittedName>
</protein>
<keyword evidence="4" id="KW-1185">Reference proteome</keyword>
<dbReference type="OrthoDB" id="192575at2"/>
<dbReference type="Pfam" id="PF13181">
    <property type="entry name" value="TPR_8"/>
    <property type="match status" value="3"/>
</dbReference>
<feature type="repeat" description="TPR" evidence="1">
    <location>
        <begin position="196"/>
        <end position="229"/>
    </location>
</feature>
<feature type="chain" id="PRO_5009241578" evidence="2">
    <location>
        <begin position="21"/>
        <end position="311"/>
    </location>
</feature>
<organism evidence="3 4">
    <name type="scientific">Terriglobus roseus</name>
    <dbReference type="NCBI Taxonomy" id="392734"/>
    <lineage>
        <taxon>Bacteria</taxon>
        <taxon>Pseudomonadati</taxon>
        <taxon>Acidobacteriota</taxon>
        <taxon>Terriglobia</taxon>
        <taxon>Terriglobales</taxon>
        <taxon>Acidobacteriaceae</taxon>
        <taxon>Terriglobus</taxon>
    </lineage>
</organism>
<evidence type="ECO:0000256" key="2">
    <source>
        <dbReference type="SAM" id="SignalP"/>
    </source>
</evidence>
<proteinExistence type="predicted"/>
<dbReference type="AlphaFoldDB" id="A0A1G7JI29"/>
<dbReference type="RefSeq" id="WP_083344855.1">
    <property type="nucleotide sequence ID" value="NZ_LT629690.1"/>
</dbReference>
<dbReference type="InterPro" id="IPR011990">
    <property type="entry name" value="TPR-like_helical_dom_sf"/>
</dbReference>